<evidence type="ECO:0000256" key="2">
    <source>
        <dbReference type="ARBA" id="ARBA00022553"/>
    </source>
</evidence>
<dbReference type="GO" id="GO:0038066">
    <property type="term" value="P:p38MAPK cascade"/>
    <property type="evidence" value="ECO:0007669"/>
    <property type="project" value="UniProtKB-ARBA"/>
</dbReference>
<evidence type="ECO:0000256" key="1">
    <source>
        <dbReference type="ARBA" id="ARBA00022527"/>
    </source>
</evidence>
<dbReference type="EC" id="2.7.12.2" evidence="8"/>
<dbReference type="PROSITE" id="PS00107">
    <property type="entry name" value="PROTEIN_KINASE_ATP"/>
    <property type="match status" value="1"/>
</dbReference>
<protein>
    <recommendedName>
        <fullName evidence="8">mitogen-activated protein kinase kinase</fullName>
        <ecNumber evidence="8">2.7.12.2</ecNumber>
    </recommendedName>
</protein>
<dbReference type="STRING" id="1037660.A0A066WRD7"/>
<dbReference type="FunFam" id="3.30.200.20:FF:000341">
    <property type="entry name" value="MAP kinase kinase PBS2"/>
    <property type="match status" value="1"/>
</dbReference>
<proteinExistence type="inferred from homology"/>
<dbReference type="GO" id="GO:0004674">
    <property type="term" value="F:protein serine/threonine kinase activity"/>
    <property type="evidence" value="ECO:0007669"/>
    <property type="project" value="UniProtKB-KW"/>
</dbReference>
<evidence type="ECO:0000256" key="8">
    <source>
        <dbReference type="ARBA" id="ARBA00038999"/>
    </source>
</evidence>
<evidence type="ECO:0000256" key="5">
    <source>
        <dbReference type="ARBA" id="ARBA00022777"/>
    </source>
</evidence>
<evidence type="ECO:0000313" key="13">
    <source>
        <dbReference type="Proteomes" id="UP000027361"/>
    </source>
</evidence>
<dbReference type="SUPFAM" id="SSF56112">
    <property type="entry name" value="Protein kinase-like (PK-like)"/>
    <property type="match status" value="1"/>
</dbReference>
<keyword evidence="1 10" id="KW-0723">Serine/threonine-protein kinase</keyword>
<dbReference type="OrthoDB" id="10252354at2759"/>
<dbReference type="GO" id="GO:0032991">
    <property type="term" value="C:protein-containing complex"/>
    <property type="evidence" value="ECO:0007669"/>
    <property type="project" value="UniProtKB-ARBA"/>
</dbReference>
<gene>
    <name evidence="12" type="ORF">K437DRAFT_253240</name>
</gene>
<dbReference type="PROSITE" id="PS50011">
    <property type="entry name" value="PROTEIN_KINASE_DOM"/>
    <property type="match status" value="1"/>
</dbReference>
<dbReference type="Proteomes" id="UP000027361">
    <property type="component" value="Unassembled WGS sequence"/>
</dbReference>
<dbReference type="GO" id="GO:0005524">
    <property type="term" value="F:ATP binding"/>
    <property type="evidence" value="ECO:0007669"/>
    <property type="project" value="UniProtKB-UniRule"/>
</dbReference>
<evidence type="ECO:0000313" key="12">
    <source>
        <dbReference type="EMBL" id="KDN53225.1"/>
    </source>
</evidence>
<dbReference type="PANTHER" id="PTHR48013:SF25">
    <property type="entry name" value="MAP KINASE KINASE PBS2"/>
    <property type="match status" value="1"/>
</dbReference>
<dbReference type="SMART" id="SM00220">
    <property type="entry name" value="S_TKc"/>
    <property type="match status" value="1"/>
</dbReference>
<dbReference type="InterPro" id="IPR008271">
    <property type="entry name" value="Ser/Thr_kinase_AS"/>
</dbReference>
<reference evidence="12 13" key="1">
    <citation type="submission" date="2014-05" db="EMBL/GenBank/DDBJ databases">
        <title>Draft genome sequence of a rare smut relative, Tilletiaria anomala UBC 951.</title>
        <authorList>
            <consortium name="DOE Joint Genome Institute"/>
            <person name="Toome M."/>
            <person name="Kuo A."/>
            <person name="Henrissat B."/>
            <person name="Lipzen A."/>
            <person name="Tritt A."/>
            <person name="Yoshinaga Y."/>
            <person name="Zane M."/>
            <person name="Barry K."/>
            <person name="Grigoriev I.V."/>
            <person name="Spatafora J.W."/>
            <person name="Aimea M.C."/>
        </authorList>
    </citation>
    <scope>NUCLEOTIDE SEQUENCE [LARGE SCALE GENOMIC DNA]</scope>
    <source>
        <strain evidence="12 13">UBC 951</strain>
    </source>
</reference>
<evidence type="ECO:0000256" key="6">
    <source>
        <dbReference type="ARBA" id="ARBA00022840"/>
    </source>
</evidence>
<feature type="domain" description="Protein kinase" evidence="11">
    <location>
        <begin position="46"/>
        <end position="305"/>
    </location>
</feature>
<dbReference type="GO" id="GO:0071474">
    <property type="term" value="P:cellular hyperosmotic response"/>
    <property type="evidence" value="ECO:0007669"/>
    <property type="project" value="TreeGrafter"/>
</dbReference>
<accession>A0A066WRD7</accession>
<keyword evidence="13" id="KW-1185">Reference proteome</keyword>
<evidence type="ECO:0000256" key="3">
    <source>
        <dbReference type="ARBA" id="ARBA00022679"/>
    </source>
</evidence>
<dbReference type="Gene3D" id="3.30.200.20">
    <property type="entry name" value="Phosphorylase Kinase, domain 1"/>
    <property type="match status" value="1"/>
</dbReference>
<dbReference type="Gene3D" id="1.10.510.10">
    <property type="entry name" value="Transferase(Phosphotransferase) domain 1"/>
    <property type="match status" value="1"/>
</dbReference>
<evidence type="ECO:0000256" key="4">
    <source>
        <dbReference type="ARBA" id="ARBA00022741"/>
    </source>
</evidence>
<dbReference type="Pfam" id="PF00069">
    <property type="entry name" value="Pkinase"/>
    <property type="match status" value="1"/>
</dbReference>
<dbReference type="HOGENOM" id="CLU_000288_63_23_1"/>
<evidence type="ECO:0000256" key="9">
    <source>
        <dbReference type="PROSITE-ProRule" id="PRU10141"/>
    </source>
</evidence>
<keyword evidence="6 9" id="KW-0067">ATP-binding</keyword>
<keyword evidence="5 12" id="KW-0418">Kinase</keyword>
<keyword evidence="4 9" id="KW-0547">Nucleotide-binding</keyword>
<dbReference type="EMBL" id="JMSN01000003">
    <property type="protein sequence ID" value="KDN53225.1"/>
    <property type="molecule type" value="Genomic_DNA"/>
</dbReference>
<sequence>MSSAFSSYSKIVDPSGRLNFGGKAILHASGVEFGNGVTFNINMDDLQLLDELGRGNYGTVRKVRHTRTKVEMAMKEIRLELDDPKLKAIITELDILHRATAPQIVEFYGAFFIEGCVYYCMEYMNPGSLDKLYYGEGSVPEDVLARIANNMVKGLRFLKDKLNIIHRDVKPTNVLVNRKGEIKLCDFGVSGQLEKSLAKTNIGCQSYMAPERIKGESQNNLATYTVASDVWSLGLSIVELTKGGYPYPPETYSNVFAQLQAIVHGDPPTLPLEYSETAKDFVARCLEKVPGRRATYSELLEHQFLRDDVMRGDLVDMAAWVERSLAERSKMKEDAQVKTPV</sequence>
<comment type="caution">
    <text evidence="12">The sequence shown here is derived from an EMBL/GenBank/DDBJ whole genome shotgun (WGS) entry which is preliminary data.</text>
</comment>
<dbReference type="AlphaFoldDB" id="A0A066WRD7"/>
<keyword evidence="2" id="KW-0597">Phosphoprotein</keyword>
<dbReference type="InterPro" id="IPR000719">
    <property type="entry name" value="Prot_kinase_dom"/>
</dbReference>
<evidence type="ECO:0000259" key="11">
    <source>
        <dbReference type="PROSITE" id="PS50011"/>
    </source>
</evidence>
<dbReference type="GeneID" id="25263515"/>
<feature type="binding site" evidence="9">
    <location>
        <position position="75"/>
    </location>
    <ligand>
        <name>ATP</name>
        <dbReference type="ChEBI" id="CHEBI:30616"/>
    </ligand>
</feature>
<dbReference type="PANTHER" id="PTHR48013">
    <property type="entry name" value="DUAL SPECIFICITY MITOGEN-ACTIVATED PROTEIN KINASE KINASE 5-RELATED"/>
    <property type="match status" value="1"/>
</dbReference>
<keyword evidence="3" id="KW-0808">Transferase</keyword>
<dbReference type="PROSITE" id="PS00108">
    <property type="entry name" value="PROTEIN_KINASE_ST"/>
    <property type="match status" value="1"/>
</dbReference>
<dbReference type="GO" id="GO:0005737">
    <property type="term" value="C:cytoplasm"/>
    <property type="evidence" value="ECO:0007669"/>
    <property type="project" value="UniProtKB-ARBA"/>
</dbReference>
<dbReference type="RefSeq" id="XP_013246064.1">
    <property type="nucleotide sequence ID" value="XM_013390610.1"/>
</dbReference>
<dbReference type="FunCoup" id="A0A066WRD7">
    <property type="interactions" value="186"/>
</dbReference>
<name>A0A066WRD7_TILAU</name>
<organism evidence="12 13">
    <name type="scientific">Tilletiaria anomala (strain ATCC 24038 / CBS 436.72 / UBC 951)</name>
    <dbReference type="NCBI Taxonomy" id="1037660"/>
    <lineage>
        <taxon>Eukaryota</taxon>
        <taxon>Fungi</taxon>
        <taxon>Dikarya</taxon>
        <taxon>Basidiomycota</taxon>
        <taxon>Ustilaginomycotina</taxon>
        <taxon>Exobasidiomycetes</taxon>
        <taxon>Georgefischeriales</taxon>
        <taxon>Tilletiariaceae</taxon>
        <taxon>Tilletiaria</taxon>
    </lineage>
</organism>
<dbReference type="GO" id="GO:0004708">
    <property type="term" value="F:MAP kinase kinase activity"/>
    <property type="evidence" value="ECO:0007669"/>
    <property type="project" value="UniProtKB-EC"/>
</dbReference>
<evidence type="ECO:0000256" key="10">
    <source>
        <dbReference type="RuleBase" id="RU000304"/>
    </source>
</evidence>
<dbReference type="OMA" id="HILLEFC"/>
<evidence type="ECO:0000256" key="7">
    <source>
        <dbReference type="ARBA" id="ARBA00038035"/>
    </source>
</evidence>
<dbReference type="InterPro" id="IPR017441">
    <property type="entry name" value="Protein_kinase_ATP_BS"/>
</dbReference>
<comment type="similarity">
    <text evidence="7">Belongs to the protein kinase superfamily. STE Ser/Thr protein kinase family. MAP kinase kinase subfamily.</text>
</comment>
<dbReference type="InParanoid" id="A0A066WRD7"/>
<dbReference type="InterPro" id="IPR011009">
    <property type="entry name" value="Kinase-like_dom_sf"/>
</dbReference>
<dbReference type="FunFam" id="1.10.510.10:FF:000433">
    <property type="entry name" value="MAP kinase kinase PBS2"/>
    <property type="match status" value="1"/>
</dbReference>